<name>A0A0D1XTZ3_EXOME</name>
<dbReference type="AlphaFoldDB" id="A0A0D1XTZ3"/>
<evidence type="ECO:0000256" key="6">
    <source>
        <dbReference type="SAM" id="Phobius"/>
    </source>
</evidence>
<sequence>MNHHHNHQHGEPVSIETANGEESVSRSNTSTSQDSIELARNTLQVDLEKVYSRHEDQDVAPVEILPSDPNVVNWDGPDDEENPLNWTNRKKWTNVAILAAITTLTPLASSMFAPAVPQMMDEFGQSSVVMSSFVVSVYIIGYAFGPLVIAPMSELYGRLWVYHINSFLFIIFTMACGLSTNLGMICAFRFLAGVAGSCPITVGSGSIADTFPQDERGKVMSIWTFPILFGPSLGPVIGSYLSEGAGWRWDFWLLVICGGVLLILSLIVQQETYGPVLLERRAARLRKETGNMKLRSALQSTKTARQLFFFSLTRPLKMLCLSPIVFGLSLYIAVSYGYMYILITTLTPVFHEDYGIPLNNVGLVFLGFGVGQFAGLFAFGAFSDRYLKRLSRGGEMKPEYRLPLLWPGFFATPIGLFLYGWTANYPDRIHWIVPIIGTGVLGVGMISAFMPIGTYLVDAYHIYAASAMAANTVLRSLGGAFLPLAGRRLYSTLGLGWGNSLLAFIALAMFPMMWIFIKYGERIRKRFELNL</sequence>
<reference evidence="8 9" key="1">
    <citation type="submission" date="2015-01" db="EMBL/GenBank/DDBJ databases">
        <title>The Genome Sequence of Exophiala mesophila CBS40295.</title>
        <authorList>
            <consortium name="The Broad Institute Genomics Platform"/>
            <person name="Cuomo C."/>
            <person name="de Hoog S."/>
            <person name="Gorbushina A."/>
            <person name="Stielow B."/>
            <person name="Teixiera M."/>
            <person name="Abouelleil A."/>
            <person name="Chapman S.B."/>
            <person name="Priest M."/>
            <person name="Young S.K."/>
            <person name="Wortman J."/>
            <person name="Nusbaum C."/>
            <person name="Birren B."/>
        </authorList>
    </citation>
    <scope>NUCLEOTIDE SEQUENCE [LARGE SCALE GENOMIC DNA]</scope>
    <source>
        <strain evidence="8 9">CBS 40295</strain>
    </source>
</reference>
<feature type="transmembrane region" description="Helical" evidence="6">
    <location>
        <begin position="188"/>
        <end position="208"/>
    </location>
</feature>
<feature type="domain" description="Major facilitator superfamily (MFS) profile" evidence="7">
    <location>
        <begin position="94"/>
        <end position="523"/>
    </location>
</feature>
<feature type="transmembrane region" description="Helical" evidence="6">
    <location>
        <begin position="462"/>
        <end position="485"/>
    </location>
</feature>
<dbReference type="InterPro" id="IPR011701">
    <property type="entry name" value="MFS"/>
</dbReference>
<evidence type="ECO:0000256" key="4">
    <source>
        <dbReference type="ARBA" id="ARBA00023136"/>
    </source>
</evidence>
<dbReference type="EMBL" id="KN847523">
    <property type="protein sequence ID" value="KIV91661.1"/>
    <property type="molecule type" value="Genomic_DNA"/>
</dbReference>
<evidence type="ECO:0000256" key="3">
    <source>
        <dbReference type="ARBA" id="ARBA00022989"/>
    </source>
</evidence>
<dbReference type="CDD" id="cd17323">
    <property type="entry name" value="MFS_Tpo1_MDR_like"/>
    <property type="match status" value="1"/>
</dbReference>
<dbReference type="OMA" id="NFWLLII"/>
<dbReference type="HOGENOM" id="CLU_008455_1_2_1"/>
<dbReference type="FunFam" id="1.20.1250.20:FF:000011">
    <property type="entry name" value="MFS multidrug transporter, putative"/>
    <property type="match status" value="1"/>
</dbReference>
<dbReference type="STRING" id="212818.A0A0D1XTZ3"/>
<feature type="transmembrane region" description="Helical" evidence="6">
    <location>
        <begin position="497"/>
        <end position="517"/>
    </location>
</feature>
<dbReference type="VEuPathDB" id="FungiDB:PV10_06175"/>
<evidence type="ECO:0000313" key="9">
    <source>
        <dbReference type="Proteomes" id="UP000054302"/>
    </source>
</evidence>
<feature type="transmembrane region" description="Helical" evidence="6">
    <location>
        <begin position="361"/>
        <end position="383"/>
    </location>
</feature>
<feature type="region of interest" description="Disordered" evidence="5">
    <location>
        <begin position="1"/>
        <end position="37"/>
    </location>
</feature>
<dbReference type="PANTHER" id="PTHR23502">
    <property type="entry name" value="MAJOR FACILITATOR SUPERFAMILY"/>
    <property type="match status" value="1"/>
</dbReference>
<dbReference type="OrthoDB" id="5296287at2759"/>
<dbReference type="GO" id="GO:0022857">
    <property type="term" value="F:transmembrane transporter activity"/>
    <property type="evidence" value="ECO:0007669"/>
    <property type="project" value="InterPro"/>
</dbReference>
<gene>
    <name evidence="8" type="ORF">PV10_06175</name>
</gene>
<dbReference type="PANTHER" id="PTHR23502:SF153">
    <property type="entry name" value="MULTIDRUG TRANSPORTER, PUTATIVE (AFU_ORTHOLOGUE AFUA_7G00230)-RELATED"/>
    <property type="match status" value="1"/>
</dbReference>
<organism evidence="8 9">
    <name type="scientific">Exophiala mesophila</name>
    <name type="common">Black yeast-like fungus</name>
    <dbReference type="NCBI Taxonomy" id="212818"/>
    <lineage>
        <taxon>Eukaryota</taxon>
        <taxon>Fungi</taxon>
        <taxon>Dikarya</taxon>
        <taxon>Ascomycota</taxon>
        <taxon>Pezizomycotina</taxon>
        <taxon>Eurotiomycetes</taxon>
        <taxon>Chaetothyriomycetidae</taxon>
        <taxon>Chaetothyriales</taxon>
        <taxon>Herpotrichiellaceae</taxon>
        <taxon>Exophiala</taxon>
    </lineage>
</organism>
<proteinExistence type="predicted"/>
<feature type="compositionally biased region" description="Polar residues" evidence="5">
    <location>
        <begin position="16"/>
        <end position="35"/>
    </location>
</feature>
<keyword evidence="3 6" id="KW-1133">Transmembrane helix</keyword>
<keyword evidence="2 6" id="KW-0812">Transmembrane</keyword>
<feature type="transmembrane region" description="Helical" evidence="6">
    <location>
        <begin position="128"/>
        <end position="149"/>
    </location>
</feature>
<feature type="transmembrane region" description="Helical" evidence="6">
    <location>
        <begin position="404"/>
        <end position="423"/>
    </location>
</feature>
<evidence type="ECO:0000313" key="8">
    <source>
        <dbReference type="EMBL" id="KIV91661.1"/>
    </source>
</evidence>
<feature type="transmembrane region" description="Helical" evidence="6">
    <location>
        <begin position="429"/>
        <end position="450"/>
    </location>
</feature>
<dbReference type="PROSITE" id="PS50850">
    <property type="entry name" value="MFS"/>
    <property type="match status" value="1"/>
</dbReference>
<dbReference type="Proteomes" id="UP000054302">
    <property type="component" value="Unassembled WGS sequence"/>
</dbReference>
<feature type="transmembrane region" description="Helical" evidence="6">
    <location>
        <begin position="95"/>
        <end position="116"/>
    </location>
</feature>
<comment type="subcellular location">
    <subcellularLocation>
        <location evidence="1">Membrane</location>
        <topology evidence="1">Multi-pass membrane protein</topology>
    </subcellularLocation>
</comment>
<dbReference type="Pfam" id="PF07690">
    <property type="entry name" value="MFS_1"/>
    <property type="match status" value="1"/>
</dbReference>
<dbReference type="InterPro" id="IPR036259">
    <property type="entry name" value="MFS_trans_sf"/>
</dbReference>
<feature type="transmembrane region" description="Helical" evidence="6">
    <location>
        <begin position="247"/>
        <end position="268"/>
    </location>
</feature>
<feature type="transmembrane region" description="Helical" evidence="6">
    <location>
        <begin position="161"/>
        <end position="182"/>
    </location>
</feature>
<protein>
    <recommendedName>
        <fullName evidence="7">Major facilitator superfamily (MFS) profile domain-containing protein</fullName>
    </recommendedName>
</protein>
<keyword evidence="4 6" id="KW-0472">Membrane</keyword>
<keyword evidence="9" id="KW-1185">Reference proteome</keyword>
<feature type="transmembrane region" description="Helical" evidence="6">
    <location>
        <begin position="318"/>
        <end position="341"/>
    </location>
</feature>
<dbReference type="SUPFAM" id="SSF103473">
    <property type="entry name" value="MFS general substrate transporter"/>
    <property type="match status" value="1"/>
</dbReference>
<evidence type="ECO:0000256" key="2">
    <source>
        <dbReference type="ARBA" id="ARBA00022692"/>
    </source>
</evidence>
<accession>A0A0D1XTZ3</accession>
<evidence type="ECO:0000256" key="1">
    <source>
        <dbReference type="ARBA" id="ARBA00004141"/>
    </source>
</evidence>
<dbReference type="RefSeq" id="XP_016223235.1">
    <property type="nucleotide sequence ID" value="XM_016370942.1"/>
</dbReference>
<dbReference type="GO" id="GO:0016020">
    <property type="term" value="C:membrane"/>
    <property type="evidence" value="ECO:0007669"/>
    <property type="project" value="UniProtKB-SubCell"/>
</dbReference>
<dbReference type="InterPro" id="IPR020846">
    <property type="entry name" value="MFS_dom"/>
</dbReference>
<dbReference type="Gene3D" id="1.20.1250.20">
    <property type="entry name" value="MFS general substrate transporter like domains"/>
    <property type="match status" value="1"/>
</dbReference>
<evidence type="ECO:0000259" key="7">
    <source>
        <dbReference type="PROSITE" id="PS50850"/>
    </source>
</evidence>
<feature type="transmembrane region" description="Helical" evidence="6">
    <location>
        <begin position="220"/>
        <end position="241"/>
    </location>
</feature>
<dbReference type="GeneID" id="27324020"/>
<evidence type="ECO:0000256" key="5">
    <source>
        <dbReference type="SAM" id="MobiDB-lite"/>
    </source>
</evidence>